<feature type="transmembrane region" description="Helical" evidence="7">
    <location>
        <begin position="662"/>
        <end position="683"/>
    </location>
</feature>
<dbReference type="PANTHER" id="PTHR47356:SF2">
    <property type="entry name" value="FAD-BINDING DOMAIN-CONTAINING PROTEIN-RELATED"/>
    <property type="match status" value="1"/>
</dbReference>
<evidence type="ECO:0000256" key="7">
    <source>
        <dbReference type="SAM" id="Phobius"/>
    </source>
</evidence>
<feature type="transmembrane region" description="Helical" evidence="7">
    <location>
        <begin position="695"/>
        <end position="720"/>
    </location>
</feature>
<evidence type="ECO:0000256" key="4">
    <source>
        <dbReference type="ARBA" id="ARBA00022827"/>
    </source>
</evidence>
<feature type="transmembrane region" description="Helical" evidence="7">
    <location>
        <begin position="619"/>
        <end position="642"/>
    </location>
</feature>
<dbReference type="InterPro" id="IPR011009">
    <property type="entry name" value="Kinase-like_dom_sf"/>
</dbReference>
<feature type="transmembrane region" description="Helical" evidence="7">
    <location>
        <begin position="462"/>
        <end position="482"/>
    </location>
</feature>
<dbReference type="GO" id="GO:0071949">
    <property type="term" value="F:FAD binding"/>
    <property type="evidence" value="ECO:0007669"/>
    <property type="project" value="InterPro"/>
</dbReference>
<dbReference type="InterPro" id="IPR036188">
    <property type="entry name" value="FAD/NAD-bd_sf"/>
</dbReference>
<dbReference type="Pfam" id="PF01494">
    <property type="entry name" value="FAD_binding_3"/>
    <property type="match status" value="1"/>
</dbReference>
<dbReference type="PANTHER" id="PTHR47356">
    <property type="entry name" value="FAD-DEPENDENT MONOOXYGENASE ASQG-RELATED"/>
    <property type="match status" value="1"/>
</dbReference>
<dbReference type="PRINTS" id="PR00420">
    <property type="entry name" value="RNGMNOXGNASE"/>
</dbReference>
<evidence type="ECO:0000259" key="8">
    <source>
        <dbReference type="PROSITE" id="PS50011"/>
    </source>
</evidence>
<evidence type="ECO:0000256" key="6">
    <source>
        <dbReference type="ARBA" id="ARBA00023033"/>
    </source>
</evidence>
<evidence type="ECO:0000256" key="2">
    <source>
        <dbReference type="ARBA" id="ARBA00007992"/>
    </source>
</evidence>
<dbReference type="Pfam" id="PF00069">
    <property type="entry name" value="Pkinase"/>
    <property type="match status" value="1"/>
</dbReference>
<evidence type="ECO:0000256" key="5">
    <source>
        <dbReference type="ARBA" id="ARBA00023002"/>
    </source>
</evidence>
<dbReference type="SUPFAM" id="SSF56112">
    <property type="entry name" value="Protein kinase-like (PK-like)"/>
    <property type="match status" value="1"/>
</dbReference>
<comment type="caution">
    <text evidence="9">The sequence shown here is derived from an EMBL/GenBank/DDBJ whole genome shotgun (WGS) entry which is preliminary data.</text>
</comment>
<keyword evidence="7" id="KW-0812">Transmembrane</keyword>
<feature type="domain" description="Protein kinase" evidence="8">
    <location>
        <begin position="943"/>
        <end position="1278"/>
    </location>
</feature>
<dbReference type="OrthoDB" id="2431938at2759"/>
<dbReference type="Gene3D" id="3.50.50.60">
    <property type="entry name" value="FAD/NAD(P)-binding domain"/>
    <property type="match status" value="1"/>
</dbReference>
<dbReference type="SUPFAM" id="SSF51905">
    <property type="entry name" value="FAD/NAD(P)-binding domain"/>
    <property type="match status" value="1"/>
</dbReference>
<keyword evidence="10" id="KW-1185">Reference proteome</keyword>
<comment type="cofactor">
    <cofactor evidence="1">
        <name>FAD</name>
        <dbReference type="ChEBI" id="CHEBI:57692"/>
    </cofactor>
</comment>
<feature type="transmembrane region" description="Helical" evidence="7">
    <location>
        <begin position="423"/>
        <end position="442"/>
    </location>
</feature>
<feature type="transmembrane region" description="Helical" evidence="7">
    <location>
        <begin position="539"/>
        <end position="559"/>
    </location>
</feature>
<proteinExistence type="inferred from homology"/>
<dbReference type="InterPro" id="IPR000719">
    <property type="entry name" value="Prot_kinase_dom"/>
</dbReference>
<dbReference type="InterPro" id="IPR002938">
    <property type="entry name" value="FAD-bd"/>
</dbReference>
<keyword evidence="7" id="KW-0472">Membrane</keyword>
<dbReference type="Proteomes" id="UP000434172">
    <property type="component" value="Unassembled WGS sequence"/>
</dbReference>
<keyword evidence="5" id="KW-0560">Oxidoreductase</keyword>
<organism evidence="9 10">
    <name type="scientific">Colletotrichum asianum</name>
    <dbReference type="NCBI Taxonomy" id="702518"/>
    <lineage>
        <taxon>Eukaryota</taxon>
        <taxon>Fungi</taxon>
        <taxon>Dikarya</taxon>
        <taxon>Ascomycota</taxon>
        <taxon>Pezizomycotina</taxon>
        <taxon>Sordariomycetes</taxon>
        <taxon>Hypocreomycetidae</taxon>
        <taxon>Glomerellales</taxon>
        <taxon>Glomerellaceae</taxon>
        <taxon>Colletotrichum</taxon>
        <taxon>Colletotrichum gloeosporioides species complex</taxon>
    </lineage>
</organism>
<dbReference type="InterPro" id="IPR050562">
    <property type="entry name" value="FAD_mOase_fung"/>
</dbReference>
<dbReference type="CDD" id="cd00180">
    <property type="entry name" value="PKc"/>
    <property type="match status" value="1"/>
</dbReference>
<dbReference type="EMBL" id="WOWK01000016">
    <property type="protein sequence ID" value="KAF0328589.1"/>
    <property type="molecule type" value="Genomic_DNA"/>
</dbReference>
<name>A0A8H3WJX6_9PEZI</name>
<sequence>MPFRVVIVGGSVAGLTLANMLEKFDIDYVVLEAYPDIAPQVGASIGLLPNGLRILDQLGCYEAYRAKAEDQVYQQAYLTEASGKAYGYQHDLMEMWEKMLGVLTSKRAVSVDIMESSARVTTKDGQVFSGDIVVRADGIHSTVRKEMWRNAPPGYFPHDEYSKVPATTLCIFGISHRPEAYPAASQHNTLSEGHSYFLMAAPGNRVYWFLFMELKETLYGESIPRYTKDDEARIVEQHVNDRILENMTFGELYEKRIVTTLAPLQTYMFERWHYKRLVTIGDSAHKVDPVTGQGGNGAIESGPLLVNALLRKFDSSPDGLSEKQVEDVLAEIHAIRFERAQDVVQQGYWLQNAFTQRSTMGKLIARYFMPALGSFGVLYRGVEFCSPATSLHRLETPHRPWAVPFEDELPTKPVKNLSIINKLASVAVTALLCALAAGLIRLPKSLELAIDALCSMDVARASVLPAVTFLVNTASLLAMALVESNRVGNKITSWVQIVTFALVNNFLGPGAIGPLAALFTHWSCGLIVGRHVPVEAAKMVLPIVTVGYVLPAAVAMLSMDSSSITIWRNAPIICFMLARSLSALGNSLCQVDDEKSKLQIERERTRNMFAKADLPYIRLVHYFAFIIPAAIHLFNVFHYGIMSSLVSGGRNAALTALGFSKYEGLVFSISSLLLALGAAPLSLRFSGYITTLHSLYSAFGICLGLPIVGPAAVVAGMAAYREGVLAGFGQERTNQDPAAGNEREMIGPLENVNDLAQSQSSLANSDPPSLADLIIKNCEETAFSGQSELYLPSGTLEILVHRESVKQELGAHFTNKSSDEIDRLATAICGGTDGSSTSYRRVFAILALADATHCIDEILHTSTGICDIDLPLLLVKSQGKAKADLRRKSDPDTPLTCFKNCKFNTIKLFDDWQWCLQAPVLEPISGSYPTFHGRIRLPVREKMSPGEGGASGAFSEVFKVKLHPKHHPFSPDNEESFFALKKLNATDDAGFQKELRMLRKFEKNNAHRHIIPLLTAWRQGDYSYLLFPWAQCDLLGYWESERSSPTITQKYICWVAEQLAGLASGLSAIHEYTDQDDTGTTHEPIYGRHGDIKPENILLFRPSEQEHGTLAIADFGLGVFNSRRSRSNLPSKDIAFTLTYRPPESAIQDAKVSRSWDIWTLGCVYAELVTWLLGGWNLTEHFVEWRMTNSTIFGPNARTDEFFELVEVCPQRDGRVFGTGALVKQKVTRWFEGLHNHQRCTGFAHDILKLVQDKMLIVESATRKRAGSKDILLELEILVNRCSADNSYCTKPERWDLPDESMNEQPAVMVILSTDAQEVARQNRATLQKYSGPTEK</sequence>
<keyword evidence="7" id="KW-1133">Transmembrane helix</keyword>
<evidence type="ECO:0000256" key="1">
    <source>
        <dbReference type="ARBA" id="ARBA00001974"/>
    </source>
</evidence>
<accession>A0A8H3WJX6</accession>
<protein>
    <submittedName>
        <fullName evidence="9">FAD binding domain-containing protein</fullName>
    </submittedName>
</protein>
<dbReference type="GO" id="GO:0004672">
    <property type="term" value="F:protein kinase activity"/>
    <property type="evidence" value="ECO:0007669"/>
    <property type="project" value="InterPro"/>
</dbReference>
<keyword evidence="4" id="KW-0274">FAD</keyword>
<evidence type="ECO:0000313" key="9">
    <source>
        <dbReference type="EMBL" id="KAF0328589.1"/>
    </source>
</evidence>
<feature type="transmembrane region" description="Helical" evidence="7">
    <location>
        <begin position="494"/>
        <end position="519"/>
    </location>
</feature>
<dbReference type="PROSITE" id="PS50011">
    <property type="entry name" value="PROTEIN_KINASE_DOM"/>
    <property type="match status" value="1"/>
</dbReference>
<evidence type="ECO:0000313" key="10">
    <source>
        <dbReference type="Proteomes" id="UP000434172"/>
    </source>
</evidence>
<keyword evidence="3" id="KW-0285">Flavoprotein</keyword>
<dbReference type="GO" id="GO:0004497">
    <property type="term" value="F:monooxygenase activity"/>
    <property type="evidence" value="ECO:0007669"/>
    <property type="project" value="UniProtKB-KW"/>
</dbReference>
<dbReference type="GO" id="GO:0005524">
    <property type="term" value="F:ATP binding"/>
    <property type="evidence" value="ECO:0007669"/>
    <property type="project" value="InterPro"/>
</dbReference>
<keyword evidence="6" id="KW-0503">Monooxygenase</keyword>
<evidence type="ECO:0000256" key="3">
    <source>
        <dbReference type="ARBA" id="ARBA00022630"/>
    </source>
</evidence>
<dbReference type="SMART" id="SM00220">
    <property type="entry name" value="S_TKc"/>
    <property type="match status" value="1"/>
</dbReference>
<gene>
    <name evidence="9" type="ORF">GQ607_004001</name>
</gene>
<dbReference type="Gene3D" id="1.10.510.10">
    <property type="entry name" value="Transferase(Phosphotransferase) domain 1"/>
    <property type="match status" value="1"/>
</dbReference>
<comment type="similarity">
    <text evidence="2">Belongs to the paxM FAD-dependent monooxygenase family.</text>
</comment>
<reference evidence="9 10" key="1">
    <citation type="submission" date="2019-12" db="EMBL/GenBank/DDBJ databases">
        <title>A genome sequence resource for the geographically widespread anthracnose pathogen Colletotrichum asianum.</title>
        <authorList>
            <person name="Meng Y."/>
        </authorList>
    </citation>
    <scope>NUCLEOTIDE SEQUENCE [LARGE SCALE GENOMIC DNA]</scope>
    <source>
        <strain evidence="9 10">ICMP 18580</strain>
    </source>
</reference>